<dbReference type="AlphaFoldDB" id="A0AAU9CKD8"/>
<feature type="domain" description="H repeat-associated protein N-terminal" evidence="1">
    <location>
        <begin position="10"/>
        <end position="51"/>
    </location>
</feature>
<dbReference type="RefSeq" id="WP_340681275.1">
    <property type="nucleotide sequence ID" value="NZ_AP024714.1"/>
</dbReference>
<organism evidence="2 3">
    <name type="scientific">Methylomarinovum caldicuralii</name>
    <dbReference type="NCBI Taxonomy" id="438856"/>
    <lineage>
        <taxon>Bacteria</taxon>
        <taxon>Pseudomonadati</taxon>
        <taxon>Pseudomonadota</taxon>
        <taxon>Gammaproteobacteria</taxon>
        <taxon>Methylococcales</taxon>
        <taxon>Methylothermaceae</taxon>
        <taxon>Methylomarinovum</taxon>
    </lineage>
</organism>
<protein>
    <submittedName>
        <fullName evidence="2">Transposase</fullName>
    </submittedName>
</protein>
<name>A0AAU9CKD8_9GAMM</name>
<evidence type="ECO:0000313" key="3">
    <source>
        <dbReference type="Proteomes" id="UP001321825"/>
    </source>
</evidence>
<dbReference type="InterPro" id="IPR032806">
    <property type="entry name" value="YbfD_N"/>
</dbReference>
<evidence type="ECO:0000313" key="2">
    <source>
        <dbReference type="EMBL" id="BCX82126.1"/>
    </source>
</evidence>
<dbReference type="KEGG" id="mcau:MIT9_P1711"/>
<proteinExistence type="predicted"/>
<reference evidence="3" key="1">
    <citation type="journal article" date="2024" name="Int. J. Syst. Evol. Microbiol.">
        <title>Methylomarinovum tepidoasis sp. nov., a moderately thermophilic methanotroph of the family Methylothermaceae isolated from a deep-sea hydrothermal field.</title>
        <authorList>
            <person name="Hirayama H."/>
            <person name="Takaki Y."/>
            <person name="Abe M."/>
            <person name="Miyazaki M."/>
            <person name="Uematsu K."/>
            <person name="Matsui Y."/>
            <person name="Takai K."/>
        </authorList>
    </citation>
    <scope>NUCLEOTIDE SEQUENCE [LARGE SCALE GENOMIC DNA]</scope>
    <source>
        <strain evidence="3">IT-9</strain>
    </source>
</reference>
<dbReference type="Pfam" id="PF13808">
    <property type="entry name" value="DDE_Tnp_1_assoc"/>
    <property type="match status" value="1"/>
</dbReference>
<keyword evidence="3" id="KW-1185">Reference proteome</keyword>
<accession>A0AAU9CKD8</accession>
<sequence>MLEKPLALSEVFVSIPDPRQSSKVTYDLVEVLVVVVCAVICGADVTVHCARPSLEKEEVM</sequence>
<dbReference type="Proteomes" id="UP001321825">
    <property type="component" value="Chromosome"/>
</dbReference>
<dbReference type="EMBL" id="AP024714">
    <property type="protein sequence ID" value="BCX82126.1"/>
    <property type="molecule type" value="Genomic_DNA"/>
</dbReference>
<evidence type="ECO:0000259" key="1">
    <source>
        <dbReference type="Pfam" id="PF13808"/>
    </source>
</evidence>
<gene>
    <name evidence="2" type="ORF">MIT9_P1711</name>
</gene>